<reference evidence="2" key="2">
    <citation type="submission" date="2025-08" db="UniProtKB">
        <authorList>
            <consortium name="Ensembl"/>
        </authorList>
    </citation>
    <scope>IDENTIFICATION</scope>
</reference>
<sequence length="120" mass="13242">MSNAHTLLCVFRKCCICTQGVCMHVCLLCVYSKQITLVHAHVHAYMHTHRGKGVALRAVLFIDVLPQRGSACDKPPDSPGFAHISTHSDRPEQLRPSSIFIYFVCSLGSSWPAQICGANF</sequence>
<dbReference type="Proteomes" id="UP000265100">
    <property type="component" value="Chromosome 18"/>
</dbReference>
<evidence type="ECO:0000256" key="1">
    <source>
        <dbReference type="SAM" id="SignalP"/>
    </source>
</evidence>
<dbReference type="Ensembl" id="ENSACLT00000065283.1">
    <property type="protein sequence ID" value="ENSACLP00000043592.1"/>
    <property type="gene ID" value="ENSACLG00000033834.1"/>
</dbReference>
<evidence type="ECO:0008006" key="4">
    <source>
        <dbReference type="Google" id="ProtNLM"/>
    </source>
</evidence>
<reference evidence="2" key="3">
    <citation type="submission" date="2025-09" db="UniProtKB">
        <authorList>
            <consortium name="Ensembl"/>
        </authorList>
    </citation>
    <scope>IDENTIFICATION</scope>
</reference>
<accession>A0AAX7SGI3</accession>
<feature type="chain" id="PRO_5044345939" description="Secreted protein" evidence="1">
    <location>
        <begin position="21"/>
        <end position="120"/>
    </location>
</feature>
<keyword evidence="3" id="KW-1185">Reference proteome</keyword>
<evidence type="ECO:0000313" key="3">
    <source>
        <dbReference type="Proteomes" id="UP000265100"/>
    </source>
</evidence>
<name>A0AAX7SGI3_ASTCA</name>
<organism evidence="2 3">
    <name type="scientific">Astatotilapia calliptera</name>
    <name type="common">Eastern happy</name>
    <name type="synonym">Chromis callipterus</name>
    <dbReference type="NCBI Taxonomy" id="8154"/>
    <lineage>
        <taxon>Eukaryota</taxon>
        <taxon>Metazoa</taxon>
        <taxon>Chordata</taxon>
        <taxon>Craniata</taxon>
        <taxon>Vertebrata</taxon>
        <taxon>Euteleostomi</taxon>
        <taxon>Actinopterygii</taxon>
        <taxon>Neopterygii</taxon>
        <taxon>Teleostei</taxon>
        <taxon>Neoteleostei</taxon>
        <taxon>Acanthomorphata</taxon>
        <taxon>Ovalentaria</taxon>
        <taxon>Cichlomorphae</taxon>
        <taxon>Cichliformes</taxon>
        <taxon>Cichlidae</taxon>
        <taxon>African cichlids</taxon>
        <taxon>Pseudocrenilabrinae</taxon>
        <taxon>Haplochromini</taxon>
        <taxon>Astatotilapia</taxon>
    </lineage>
</organism>
<evidence type="ECO:0000313" key="2">
    <source>
        <dbReference type="Ensembl" id="ENSACLP00000043592.1"/>
    </source>
</evidence>
<feature type="signal peptide" evidence="1">
    <location>
        <begin position="1"/>
        <end position="20"/>
    </location>
</feature>
<dbReference type="AlphaFoldDB" id="A0AAX7SGI3"/>
<protein>
    <recommendedName>
        <fullName evidence="4">Secreted protein</fullName>
    </recommendedName>
</protein>
<reference evidence="2" key="1">
    <citation type="submission" date="2018-05" db="EMBL/GenBank/DDBJ databases">
        <authorList>
            <person name="Datahose"/>
        </authorList>
    </citation>
    <scope>NUCLEOTIDE SEQUENCE</scope>
</reference>
<keyword evidence="1" id="KW-0732">Signal</keyword>
<proteinExistence type="predicted"/>